<evidence type="ECO:0000313" key="10">
    <source>
        <dbReference type="EMBL" id="MEJ8278540.1"/>
    </source>
</evidence>
<organism evidence="10 11">
    <name type="scientific">Pseudonocardia spirodelae</name>
    <dbReference type="NCBI Taxonomy" id="3133431"/>
    <lineage>
        <taxon>Bacteria</taxon>
        <taxon>Bacillati</taxon>
        <taxon>Actinomycetota</taxon>
        <taxon>Actinomycetes</taxon>
        <taxon>Pseudonocardiales</taxon>
        <taxon>Pseudonocardiaceae</taxon>
        <taxon>Pseudonocardia</taxon>
    </lineage>
</organism>
<comment type="pathway">
    <text evidence="1">Carbohydrate acid metabolism.</text>
</comment>
<sequence length="181" mass="18567">MTHQPGTPPASPHPLVVVMGVSGSGKSTVGAALADALGVPFTDADGLHPAANVAKMESGVPLTDDDRRPWLDAVGAELAGHAGTGLVVACSALRRAYRDRLRSHAPATVFVHLCGDRTVLGERITGRSGHFMPPALLDSQLDTLEPLTADEAGATLDIRRPVDELVAGATAAATGPEVCAR</sequence>
<dbReference type="Proteomes" id="UP001364211">
    <property type="component" value="Unassembled WGS sequence"/>
</dbReference>
<keyword evidence="5 9" id="KW-0547">Nucleotide-binding</keyword>
<comment type="caution">
    <text evidence="10">The sequence shown here is derived from an EMBL/GenBank/DDBJ whole genome shotgun (WGS) entry which is preliminary data.</text>
</comment>
<dbReference type="EC" id="2.7.1.12" evidence="3 9"/>
<evidence type="ECO:0000313" key="11">
    <source>
        <dbReference type="Proteomes" id="UP001364211"/>
    </source>
</evidence>
<comment type="similarity">
    <text evidence="2 9">Belongs to the gluconokinase GntK/GntV family.</text>
</comment>
<evidence type="ECO:0000256" key="1">
    <source>
        <dbReference type="ARBA" id="ARBA00004761"/>
    </source>
</evidence>
<evidence type="ECO:0000256" key="2">
    <source>
        <dbReference type="ARBA" id="ARBA00008420"/>
    </source>
</evidence>
<keyword evidence="7 9" id="KW-0067">ATP-binding</keyword>
<reference evidence="10 11" key="1">
    <citation type="submission" date="2024-03" db="EMBL/GenBank/DDBJ databases">
        <title>Draft genome sequence of Pseudonocardia sp. DW16-2.</title>
        <authorList>
            <person name="Duangmal K."/>
        </authorList>
    </citation>
    <scope>NUCLEOTIDE SEQUENCE [LARGE SCALE GENOMIC DNA]</scope>
    <source>
        <strain evidence="10 11">DW16-2</strain>
    </source>
</reference>
<dbReference type="InterPro" id="IPR027417">
    <property type="entry name" value="P-loop_NTPase"/>
</dbReference>
<dbReference type="InterPro" id="IPR006001">
    <property type="entry name" value="Therm_gnt_kin"/>
</dbReference>
<evidence type="ECO:0000256" key="8">
    <source>
        <dbReference type="ARBA" id="ARBA00048090"/>
    </source>
</evidence>
<gene>
    <name evidence="10" type="ORF">WJX68_06320</name>
</gene>
<dbReference type="RefSeq" id="WP_340286940.1">
    <property type="nucleotide sequence ID" value="NZ_JBBJUP010000004.1"/>
</dbReference>
<evidence type="ECO:0000256" key="7">
    <source>
        <dbReference type="ARBA" id="ARBA00022840"/>
    </source>
</evidence>
<dbReference type="PANTHER" id="PTHR43442:SF3">
    <property type="entry name" value="GLUCONOKINASE-RELATED"/>
    <property type="match status" value="1"/>
</dbReference>
<dbReference type="CDD" id="cd02021">
    <property type="entry name" value="GntK"/>
    <property type="match status" value="1"/>
</dbReference>
<accession>A0ABU8T558</accession>
<evidence type="ECO:0000256" key="5">
    <source>
        <dbReference type="ARBA" id="ARBA00022741"/>
    </source>
</evidence>
<protein>
    <recommendedName>
        <fullName evidence="3 9">Gluconokinase</fullName>
        <ecNumber evidence="3 9">2.7.1.12</ecNumber>
    </recommendedName>
</protein>
<dbReference type="Gene3D" id="3.40.50.300">
    <property type="entry name" value="P-loop containing nucleotide triphosphate hydrolases"/>
    <property type="match status" value="1"/>
</dbReference>
<proteinExistence type="inferred from homology"/>
<evidence type="ECO:0000256" key="4">
    <source>
        <dbReference type="ARBA" id="ARBA00022679"/>
    </source>
</evidence>
<evidence type="ECO:0000256" key="9">
    <source>
        <dbReference type="RuleBase" id="RU363066"/>
    </source>
</evidence>
<dbReference type="NCBIfam" id="TIGR01313">
    <property type="entry name" value="therm_gnt_kin"/>
    <property type="match status" value="1"/>
</dbReference>
<evidence type="ECO:0000256" key="6">
    <source>
        <dbReference type="ARBA" id="ARBA00022777"/>
    </source>
</evidence>
<comment type="catalytic activity">
    <reaction evidence="8 9">
        <text>D-gluconate + ATP = 6-phospho-D-gluconate + ADP + H(+)</text>
        <dbReference type="Rhea" id="RHEA:19433"/>
        <dbReference type="ChEBI" id="CHEBI:15378"/>
        <dbReference type="ChEBI" id="CHEBI:18391"/>
        <dbReference type="ChEBI" id="CHEBI:30616"/>
        <dbReference type="ChEBI" id="CHEBI:58759"/>
        <dbReference type="ChEBI" id="CHEBI:456216"/>
        <dbReference type="EC" id="2.7.1.12"/>
    </reaction>
</comment>
<evidence type="ECO:0000256" key="3">
    <source>
        <dbReference type="ARBA" id="ARBA00012054"/>
    </source>
</evidence>
<keyword evidence="4 9" id="KW-0808">Transferase</keyword>
<dbReference type="PANTHER" id="PTHR43442">
    <property type="entry name" value="GLUCONOKINASE-RELATED"/>
    <property type="match status" value="1"/>
</dbReference>
<dbReference type="EMBL" id="JBBJUP010000004">
    <property type="protein sequence ID" value="MEJ8278540.1"/>
    <property type="molecule type" value="Genomic_DNA"/>
</dbReference>
<keyword evidence="11" id="KW-1185">Reference proteome</keyword>
<dbReference type="SUPFAM" id="SSF52540">
    <property type="entry name" value="P-loop containing nucleoside triphosphate hydrolases"/>
    <property type="match status" value="1"/>
</dbReference>
<dbReference type="Pfam" id="PF13671">
    <property type="entry name" value="AAA_33"/>
    <property type="match status" value="1"/>
</dbReference>
<keyword evidence="6 9" id="KW-0418">Kinase</keyword>
<dbReference type="GO" id="GO:0046316">
    <property type="term" value="F:gluconokinase activity"/>
    <property type="evidence" value="ECO:0007669"/>
    <property type="project" value="UniProtKB-EC"/>
</dbReference>
<name>A0ABU8T558_9PSEU</name>